<dbReference type="AlphaFoldDB" id="A0A8K0URJ0"/>
<dbReference type="InterPro" id="IPR011333">
    <property type="entry name" value="SKP1/BTB/POZ_sf"/>
</dbReference>
<accession>A0A8K0URJ0</accession>
<feature type="region of interest" description="Disordered" evidence="1">
    <location>
        <begin position="1"/>
        <end position="23"/>
    </location>
</feature>
<dbReference type="OrthoDB" id="3217871at2759"/>
<dbReference type="CDD" id="cd18186">
    <property type="entry name" value="BTB_POZ_ZBTB_KLHL-like"/>
    <property type="match status" value="1"/>
</dbReference>
<protein>
    <recommendedName>
        <fullName evidence="2">BTB domain-containing protein</fullName>
    </recommendedName>
</protein>
<dbReference type="InterPro" id="IPR000210">
    <property type="entry name" value="BTB/POZ_dom"/>
</dbReference>
<dbReference type="SUPFAM" id="SSF54695">
    <property type="entry name" value="POZ domain"/>
    <property type="match status" value="1"/>
</dbReference>
<comment type="caution">
    <text evidence="3">The sequence shown here is derived from an EMBL/GenBank/DDBJ whole genome shotgun (WGS) entry which is preliminary data.</text>
</comment>
<reference evidence="3" key="1">
    <citation type="journal article" date="2021" name="New Phytol.">
        <title>Evolutionary innovations through gain and loss of genes in the ectomycorrhizal Boletales.</title>
        <authorList>
            <person name="Wu G."/>
            <person name="Miyauchi S."/>
            <person name="Morin E."/>
            <person name="Kuo A."/>
            <person name="Drula E."/>
            <person name="Varga T."/>
            <person name="Kohler A."/>
            <person name="Feng B."/>
            <person name="Cao Y."/>
            <person name="Lipzen A."/>
            <person name="Daum C."/>
            <person name="Hundley H."/>
            <person name="Pangilinan J."/>
            <person name="Johnson J."/>
            <person name="Barry K."/>
            <person name="LaButti K."/>
            <person name="Ng V."/>
            <person name="Ahrendt S."/>
            <person name="Min B."/>
            <person name="Choi I.G."/>
            <person name="Park H."/>
            <person name="Plett J.M."/>
            <person name="Magnuson J."/>
            <person name="Spatafora J.W."/>
            <person name="Nagy L.G."/>
            <person name="Henrissat B."/>
            <person name="Grigoriev I.V."/>
            <person name="Yang Z.L."/>
            <person name="Xu J."/>
            <person name="Martin F.M."/>
        </authorList>
    </citation>
    <scope>NUCLEOTIDE SEQUENCE</scope>
    <source>
        <strain evidence="3">KKN 215</strain>
    </source>
</reference>
<dbReference type="Proteomes" id="UP000813824">
    <property type="component" value="Unassembled WGS sequence"/>
</dbReference>
<dbReference type="Pfam" id="PF00651">
    <property type="entry name" value="BTB"/>
    <property type="match status" value="1"/>
</dbReference>
<keyword evidence="4" id="KW-1185">Reference proteome</keyword>
<evidence type="ECO:0000313" key="4">
    <source>
        <dbReference type="Proteomes" id="UP000813824"/>
    </source>
</evidence>
<dbReference type="PROSITE" id="PS50097">
    <property type="entry name" value="BTB"/>
    <property type="match status" value="1"/>
</dbReference>
<gene>
    <name evidence="3" type="ORF">BXZ70DRAFT_1007079</name>
</gene>
<evidence type="ECO:0000256" key="1">
    <source>
        <dbReference type="SAM" id="MobiDB-lite"/>
    </source>
</evidence>
<dbReference type="SMART" id="SM00225">
    <property type="entry name" value="BTB"/>
    <property type="match status" value="1"/>
</dbReference>
<evidence type="ECO:0000313" key="3">
    <source>
        <dbReference type="EMBL" id="KAH8101839.1"/>
    </source>
</evidence>
<dbReference type="EMBL" id="JAEVFJ010000011">
    <property type="protein sequence ID" value="KAH8101839.1"/>
    <property type="molecule type" value="Genomic_DNA"/>
</dbReference>
<dbReference type="Gene3D" id="3.30.710.10">
    <property type="entry name" value="Potassium Channel Kv1.1, Chain A"/>
    <property type="match status" value="1"/>
</dbReference>
<proteinExistence type="predicted"/>
<sequence>MSSDPSPKRLKRGNEEISSDSYAANSNVDSPAYSRGELWFDDGNIILIAERTGFRVHKSILSWCSEVFRDMFPVPQPVDAEMWGDCPVVHLSDTKQDVERMLTMLFTKSTSGFGEVLPFVTVSTMIRLGSKYQIDHILQDAIYRLKKCFPVQLEAFRNSYTTTPAGHRLPPNPFAGLPIHITLGDIIPVINLCRTHQFPSVLPSAFYLAAGCTSQILVHGSKDADGIRSTLSSDDIVRVLEGRSKLHHSAAMAFHPAMSSTLSPLCTNRAACISSLEFVVKIKLYERVTQGHPILPLRTPRPLQKWGICNSCSEHHASIWLENRKTVWAKLPEIFDLEVPEWGLPVAQQ</sequence>
<organism evidence="3 4">
    <name type="scientific">Cristinia sonorae</name>
    <dbReference type="NCBI Taxonomy" id="1940300"/>
    <lineage>
        <taxon>Eukaryota</taxon>
        <taxon>Fungi</taxon>
        <taxon>Dikarya</taxon>
        <taxon>Basidiomycota</taxon>
        <taxon>Agaricomycotina</taxon>
        <taxon>Agaricomycetes</taxon>
        <taxon>Agaricomycetidae</taxon>
        <taxon>Agaricales</taxon>
        <taxon>Pleurotineae</taxon>
        <taxon>Stephanosporaceae</taxon>
        <taxon>Cristinia</taxon>
    </lineage>
</organism>
<feature type="domain" description="BTB" evidence="2">
    <location>
        <begin position="43"/>
        <end position="107"/>
    </location>
</feature>
<name>A0A8K0URJ0_9AGAR</name>
<evidence type="ECO:0000259" key="2">
    <source>
        <dbReference type="PROSITE" id="PS50097"/>
    </source>
</evidence>